<accession>A0A1K1M1Q8</accession>
<protein>
    <recommendedName>
        <fullName evidence="3 13">Beta-ketoacyl-[acyl-carrier-protein] synthase III</fullName>
        <shortName evidence="13">Beta-ketoacyl-ACP synthase III</shortName>
        <shortName evidence="13">KAS III</shortName>
        <ecNumber evidence="3 13">2.3.1.180</ecNumber>
    </recommendedName>
    <alternativeName>
        <fullName evidence="13">3-oxoacyl-[acyl-carrier-protein] synthase 3</fullName>
    </alternativeName>
    <alternativeName>
        <fullName evidence="13">3-oxoacyl-[acyl-carrier-protein] synthase III</fullName>
    </alternativeName>
</protein>
<keyword evidence="8 13" id="KW-0443">Lipid metabolism</keyword>
<gene>
    <name evidence="13" type="primary">fabH</name>
    <name evidence="16" type="ORF">SAMN05661012_00375</name>
    <name evidence="17" type="ORF">SR876_32615</name>
</gene>
<dbReference type="EC" id="2.3.1.180" evidence="3 13"/>
<keyword evidence="11 13" id="KW-0012">Acyltransferase</keyword>
<dbReference type="GO" id="GO:0033818">
    <property type="term" value="F:beta-ketoacyl-acyl-carrier-protein synthase III activity"/>
    <property type="evidence" value="ECO:0007669"/>
    <property type="project" value="UniProtKB-UniRule"/>
</dbReference>
<evidence type="ECO:0000256" key="6">
    <source>
        <dbReference type="ARBA" id="ARBA00022679"/>
    </source>
</evidence>
<evidence type="ECO:0000259" key="14">
    <source>
        <dbReference type="Pfam" id="PF08541"/>
    </source>
</evidence>
<keyword evidence="4 13" id="KW-0963">Cytoplasm</keyword>
<evidence type="ECO:0000313" key="19">
    <source>
        <dbReference type="Proteomes" id="UP001326715"/>
    </source>
</evidence>
<dbReference type="CDD" id="cd00830">
    <property type="entry name" value="KAS_III"/>
    <property type="match status" value="1"/>
</dbReference>
<evidence type="ECO:0000313" key="16">
    <source>
        <dbReference type="EMBL" id="SFW17049.1"/>
    </source>
</evidence>
<dbReference type="NCBIfam" id="TIGR00747">
    <property type="entry name" value="fabH"/>
    <property type="match status" value="1"/>
</dbReference>
<dbReference type="GO" id="GO:0004315">
    <property type="term" value="F:3-oxoacyl-[acyl-carrier-protein] synthase activity"/>
    <property type="evidence" value="ECO:0007669"/>
    <property type="project" value="InterPro"/>
</dbReference>
<evidence type="ECO:0000256" key="4">
    <source>
        <dbReference type="ARBA" id="ARBA00022490"/>
    </source>
</evidence>
<reference evidence="17 19" key="2">
    <citation type="submission" date="2023-11" db="EMBL/GenBank/DDBJ databases">
        <title>MicrobeMod: A computational toolkit for identifying prokaryotic methylation and restriction-modification with nanopore sequencing.</title>
        <authorList>
            <person name="Crits-Christoph A."/>
            <person name="Kang S.C."/>
            <person name="Lee H."/>
            <person name="Ostrov N."/>
        </authorList>
    </citation>
    <scope>NUCLEOTIDE SEQUENCE [LARGE SCALE GENOMIC DNA]</scope>
    <source>
        <strain evidence="17 19">ATCC 23090</strain>
    </source>
</reference>
<feature type="active site" evidence="13">
    <location>
        <position position="287"/>
    </location>
</feature>
<keyword evidence="6 13" id="KW-0808">Transferase</keyword>
<dbReference type="GO" id="GO:0044550">
    <property type="term" value="P:secondary metabolite biosynthetic process"/>
    <property type="evidence" value="ECO:0007669"/>
    <property type="project" value="TreeGrafter"/>
</dbReference>
<evidence type="ECO:0000256" key="13">
    <source>
        <dbReference type="HAMAP-Rule" id="MF_01815"/>
    </source>
</evidence>
<evidence type="ECO:0000256" key="10">
    <source>
        <dbReference type="ARBA" id="ARBA00023268"/>
    </source>
</evidence>
<dbReference type="EMBL" id="FPIZ01000001">
    <property type="protein sequence ID" value="SFW17049.1"/>
    <property type="molecule type" value="Genomic_DNA"/>
</dbReference>
<evidence type="ECO:0000256" key="1">
    <source>
        <dbReference type="ARBA" id="ARBA00005194"/>
    </source>
</evidence>
<feature type="region of interest" description="ACP-binding" evidence="13">
    <location>
        <begin position="258"/>
        <end position="262"/>
    </location>
</feature>
<keyword evidence="10 13" id="KW-0511">Multifunctional enzyme</keyword>
<keyword evidence="7 13" id="KW-0276">Fatty acid metabolism</keyword>
<dbReference type="Proteomes" id="UP000183788">
    <property type="component" value="Unassembled WGS sequence"/>
</dbReference>
<feature type="active site" evidence="13">
    <location>
        <position position="257"/>
    </location>
</feature>
<evidence type="ECO:0000256" key="5">
    <source>
        <dbReference type="ARBA" id="ARBA00022516"/>
    </source>
</evidence>
<comment type="pathway">
    <text evidence="1 13">Lipid metabolism; fatty acid biosynthesis.</text>
</comment>
<dbReference type="GO" id="GO:0006633">
    <property type="term" value="P:fatty acid biosynthetic process"/>
    <property type="evidence" value="ECO:0007669"/>
    <property type="project" value="UniProtKB-UniRule"/>
</dbReference>
<dbReference type="STRING" id="1004.SAMN05661012_00375"/>
<dbReference type="RefSeq" id="WP_218163971.1">
    <property type="nucleotide sequence ID" value="NZ_CBHWAX010000163.1"/>
</dbReference>
<evidence type="ECO:0000256" key="11">
    <source>
        <dbReference type="ARBA" id="ARBA00023315"/>
    </source>
</evidence>
<organism evidence="16 18">
    <name type="scientific">Chitinophaga sancti</name>
    <dbReference type="NCBI Taxonomy" id="1004"/>
    <lineage>
        <taxon>Bacteria</taxon>
        <taxon>Pseudomonadati</taxon>
        <taxon>Bacteroidota</taxon>
        <taxon>Chitinophagia</taxon>
        <taxon>Chitinophagales</taxon>
        <taxon>Chitinophagaceae</taxon>
        <taxon>Chitinophaga</taxon>
    </lineage>
</organism>
<evidence type="ECO:0000256" key="8">
    <source>
        <dbReference type="ARBA" id="ARBA00023098"/>
    </source>
</evidence>
<reference evidence="16 18" key="1">
    <citation type="submission" date="2016-11" db="EMBL/GenBank/DDBJ databases">
        <authorList>
            <person name="Jaros S."/>
            <person name="Januszkiewicz K."/>
            <person name="Wedrychowicz H."/>
        </authorList>
    </citation>
    <scope>NUCLEOTIDE SEQUENCE [LARGE SCALE GENOMIC DNA]</scope>
    <source>
        <strain evidence="16 18">DSM 784</strain>
    </source>
</reference>
<dbReference type="PANTHER" id="PTHR34069:SF2">
    <property type="entry name" value="BETA-KETOACYL-[ACYL-CARRIER-PROTEIN] SYNTHASE III"/>
    <property type="match status" value="1"/>
</dbReference>
<dbReference type="Pfam" id="PF08541">
    <property type="entry name" value="ACP_syn_III_C"/>
    <property type="match status" value="1"/>
</dbReference>
<evidence type="ECO:0000256" key="12">
    <source>
        <dbReference type="ARBA" id="ARBA00051096"/>
    </source>
</evidence>
<dbReference type="SUPFAM" id="SSF53901">
    <property type="entry name" value="Thiolase-like"/>
    <property type="match status" value="1"/>
</dbReference>
<evidence type="ECO:0000256" key="9">
    <source>
        <dbReference type="ARBA" id="ARBA00023160"/>
    </source>
</evidence>
<dbReference type="InterPro" id="IPR004655">
    <property type="entry name" value="FabH"/>
</dbReference>
<dbReference type="NCBIfam" id="NF006829">
    <property type="entry name" value="PRK09352.1"/>
    <property type="match status" value="1"/>
</dbReference>
<dbReference type="FunFam" id="3.40.47.10:FF:000004">
    <property type="entry name" value="3-oxoacyl-[acyl-carrier-protein] synthase 3"/>
    <property type="match status" value="1"/>
</dbReference>
<proteinExistence type="inferred from homology"/>
<keyword evidence="9 13" id="KW-0275">Fatty acid biosynthesis</keyword>
<keyword evidence="5 13" id="KW-0444">Lipid biosynthesis</keyword>
<evidence type="ECO:0000256" key="2">
    <source>
        <dbReference type="ARBA" id="ARBA00008642"/>
    </source>
</evidence>
<evidence type="ECO:0000259" key="15">
    <source>
        <dbReference type="Pfam" id="PF08545"/>
    </source>
</evidence>
<comment type="subcellular location">
    <subcellularLocation>
        <location evidence="13">Cytoplasm</location>
    </subcellularLocation>
</comment>
<comment type="similarity">
    <text evidence="2 13">Belongs to the thiolase-like superfamily. FabH family.</text>
</comment>
<dbReference type="UniPathway" id="UPA00094"/>
<feature type="active site" evidence="13">
    <location>
        <position position="117"/>
    </location>
</feature>
<name>A0A1K1M1Q8_9BACT</name>
<evidence type="ECO:0000313" key="17">
    <source>
        <dbReference type="EMBL" id="WQG89678.1"/>
    </source>
</evidence>
<dbReference type="PANTHER" id="PTHR34069">
    <property type="entry name" value="3-OXOACYL-[ACYL-CARRIER-PROTEIN] SYNTHASE 3"/>
    <property type="match status" value="1"/>
</dbReference>
<feature type="domain" description="Beta-ketoacyl-[acyl-carrier-protein] synthase III N-terminal" evidence="15">
    <location>
        <begin position="111"/>
        <end position="189"/>
    </location>
</feature>
<dbReference type="GO" id="GO:0005737">
    <property type="term" value="C:cytoplasm"/>
    <property type="evidence" value="ECO:0007669"/>
    <property type="project" value="UniProtKB-SubCell"/>
</dbReference>
<dbReference type="EMBL" id="CP140154">
    <property type="protein sequence ID" value="WQG89678.1"/>
    <property type="molecule type" value="Genomic_DNA"/>
</dbReference>
<dbReference type="InterPro" id="IPR016039">
    <property type="entry name" value="Thiolase-like"/>
</dbReference>
<dbReference type="InterPro" id="IPR013751">
    <property type="entry name" value="ACP_syn_III_N"/>
</dbReference>
<dbReference type="Gene3D" id="3.40.47.10">
    <property type="match status" value="1"/>
</dbReference>
<comment type="function">
    <text evidence="13">Catalyzes the condensation reaction of fatty acid synthesis by the addition to an acyl acceptor of two carbons from malonyl-ACP. Catalyzes the first condensation reaction which initiates fatty acid synthesis and may therefore play a role in governing the total rate of fatty acid production. Possesses both acetoacetyl-ACP synthase and acetyl transacylase activities. Its substrate specificity determines the biosynthesis of branched-chain and/or straight-chain of fatty acids.</text>
</comment>
<evidence type="ECO:0000256" key="3">
    <source>
        <dbReference type="ARBA" id="ARBA00012333"/>
    </source>
</evidence>
<feature type="domain" description="Beta-ketoacyl-[acyl-carrier-protein] synthase III C-terminal" evidence="14">
    <location>
        <begin position="241"/>
        <end position="328"/>
    </location>
</feature>
<sequence>MRKEIRATISALGGYVPSTVLTNQFLSTIVDTSEEWIMQRTGIEERRIASAEDEATSDMAASAIQNLLDNYKVNPEEIEAVILATATPDYLLAPASSLVCKKSGLINAFGFDLNGACSGFLFGLTTGASLIESGRYKKVIVVGADKMSSIVDYKDRNSCILFGDGAGAVLLEPTTEDYGVMGSVMKTDGGGTDSLVVKAGGSRFPASAETVNENAHYIKQNGALVFKNAVESMAAASTEALDLNNLDAEEIDWVIPHQANKRIIQAVSERLNIPFEKIKINIEKYGNTTSATVPLVLWDFAEDFQPGQNLLITTFGAGFSWGATCLKWGQLCAKREKLEYALPVSEPISI</sequence>
<keyword evidence="19" id="KW-1185">Reference proteome</keyword>
<dbReference type="InterPro" id="IPR013747">
    <property type="entry name" value="ACP_syn_III_C"/>
</dbReference>
<comment type="domain">
    <text evidence="13">The last Arg residue of the ACP-binding site is essential for the weak association between ACP/AcpP and FabH.</text>
</comment>
<dbReference type="HAMAP" id="MF_01815">
    <property type="entry name" value="FabH"/>
    <property type="match status" value="1"/>
</dbReference>
<dbReference type="Pfam" id="PF08545">
    <property type="entry name" value="ACP_syn_III"/>
    <property type="match status" value="1"/>
</dbReference>
<comment type="catalytic activity">
    <reaction evidence="12">
        <text>malonyl-[ACP] + acetyl-CoA + H(+) = 3-oxobutanoyl-[ACP] + CO2 + CoA</text>
        <dbReference type="Rhea" id="RHEA:12080"/>
        <dbReference type="Rhea" id="RHEA-COMP:9623"/>
        <dbReference type="Rhea" id="RHEA-COMP:9625"/>
        <dbReference type="ChEBI" id="CHEBI:15378"/>
        <dbReference type="ChEBI" id="CHEBI:16526"/>
        <dbReference type="ChEBI" id="CHEBI:57287"/>
        <dbReference type="ChEBI" id="CHEBI:57288"/>
        <dbReference type="ChEBI" id="CHEBI:78449"/>
        <dbReference type="ChEBI" id="CHEBI:78450"/>
        <dbReference type="EC" id="2.3.1.180"/>
    </reaction>
    <physiologicalReaction direction="left-to-right" evidence="12">
        <dbReference type="Rhea" id="RHEA:12081"/>
    </physiologicalReaction>
</comment>
<comment type="subunit">
    <text evidence="13">Homodimer.</text>
</comment>
<evidence type="ECO:0000256" key="7">
    <source>
        <dbReference type="ARBA" id="ARBA00022832"/>
    </source>
</evidence>
<dbReference type="Proteomes" id="UP001326715">
    <property type="component" value="Chromosome"/>
</dbReference>
<evidence type="ECO:0000313" key="18">
    <source>
        <dbReference type="Proteomes" id="UP000183788"/>
    </source>
</evidence>
<dbReference type="AlphaFoldDB" id="A0A1K1M1Q8"/>